<name>A0ACC2SF64_9FUNG</name>
<accession>A0ACC2SF64</accession>
<dbReference type="Proteomes" id="UP001165960">
    <property type="component" value="Unassembled WGS sequence"/>
</dbReference>
<organism evidence="1 2">
    <name type="scientific">Entomophthora muscae</name>
    <dbReference type="NCBI Taxonomy" id="34485"/>
    <lineage>
        <taxon>Eukaryota</taxon>
        <taxon>Fungi</taxon>
        <taxon>Fungi incertae sedis</taxon>
        <taxon>Zoopagomycota</taxon>
        <taxon>Entomophthoromycotina</taxon>
        <taxon>Entomophthoromycetes</taxon>
        <taxon>Entomophthorales</taxon>
        <taxon>Entomophthoraceae</taxon>
        <taxon>Entomophthora</taxon>
    </lineage>
</organism>
<sequence length="87" mass="9970">MKEYPVLSARGRKLNARRGSSSHVSPKRLSLLLPPSNLKKEHSDWEAESENIKGRSYIYCEPLLSNEELLSDNDVNCISLFLDFTKF</sequence>
<proteinExistence type="predicted"/>
<dbReference type="EMBL" id="QTSX02005104">
    <property type="protein sequence ID" value="KAJ9061038.1"/>
    <property type="molecule type" value="Genomic_DNA"/>
</dbReference>
<keyword evidence="2" id="KW-1185">Reference proteome</keyword>
<reference evidence="1" key="1">
    <citation type="submission" date="2022-04" db="EMBL/GenBank/DDBJ databases">
        <title>Genome of the entomopathogenic fungus Entomophthora muscae.</title>
        <authorList>
            <person name="Elya C."/>
            <person name="Lovett B.R."/>
            <person name="Lee E."/>
            <person name="Macias A.M."/>
            <person name="Hajek A.E."/>
            <person name="De Bivort B.L."/>
            <person name="Kasson M.T."/>
            <person name="De Fine Licht H.H."/>
            <person name="Stajich J.E."/>
        </authorList>
    </citation>
    <scope>NUCLEOTIDE SEQUENCE</scope>
    <source>
        <strain evidence="1">Berkeley</strain>
    </source>
</reference>
<comment type="caution">
    <text evidence="1">The sequence shown here is derived from an EMBL/GenBank/DDBJ whole genome shotgun (WGS) entry which is preliminary data.</text>
</comment>
<gene>
    <name evidence="1" type="ORF">DSO57_1024607</name>
</gene>
<evidence type="ECO:0000313" key="2">
    <source>
        <dbReference type="Proteomes" id="UP001165960"/>
    </source>
</evidence>
<protein>
    <submittedName>
        <fullName evidence="1">Uncharacterized protein</fullName>
    </submittedName>
</protein>
<evidence type="ECO:0000313" key="1">
    <source>
        <dbReference type="EMBL" id="KAJ9061038.1"/>
    </source>
</evidence>